<evidence type="ECO:0000256" key="9">
    <source>
        <dbReference type="ARBA" id="ARBA00023273"/>
    </source>
</evidence>
<dbReference type="Ensembl" id="ENSEBUT00000003896.1">
    <property type="protein sequence ID" value="ENSEBUP00000003523.1"/>
    <property type="gene ID" value="ENSEBUG00000002533.1"/>
</dbReference>
<dbReference type="PANTHER" id="PTHR28388">
    <property type="entry name" value="TRANSMEMBRANE PROTEIN 237"/>
    <property type="match status" value="1"/>
</dbReference>
<reference evidence="12" key="2">
    <citation type="submission" date="2025-09" db="UniProtKB">
        <authorList>
            <consortium name="Ensembl"/>
        </authorList>
    </citation>
    <scope>IDENTIFICATION</scope>
</reference>
<keyword evidence="8 11" id="KW-0472">Membrane</keyword>
<evidence type="ECO:0000256" key="7">
    <source>
        <dbReference type="ARBA" id="ARBA00023069"/>
    </source>
</evidence>
<keyword evidence="9" id="KW-0966">Cell projection</keyword>
<protein>
    <submittedName>
        <fullName evidence="12">Uncharacterized protein</fullName>
    </submittedName>
</protein>
<keyword evidence="13" id="KW-1185">Reference proteome</keyword>
<dbReference type="Proteomes" id="UP000694388">
    <property type="component" value="Unplaced"/>
</dbReference>
<comment type="subcellular location">
    <subcellularLocation>
        <location evidence="1">Cell projection</location>
        <location evidence="1">Cilium</location>
    </subcellularLocation>
    <subcellularLocation>
        <location evidence="2">Membrane</location>
        <topology evidence="2">Multi-pass membrane protein</topology>
    </subcellularLocation>
</comment>
<keyword evidence="7" id="KW-0969">Cilium</keyword>
<dbReference type="GO" id="GO:0060271">
    <property type="term" value="P:cilium assembly"/>
    <property type="evidence" value="ECO:0007669"/>
    <property type="project" value="TreeGrafter"/>
</dbReference>
<evidence type="ECO:0000256" key="10">
    <source>
        <dbReference type="ARBA" id="ARBA00025631"/>
    </source>
</evidence>
<name>A0A8C4NFI3_EPTBU</name>
<keyword evidence="4 11" id="KW-0812">Transmembrane</keyword>
<keyword evidence="5" id="KW-0970">Cilium biogenesis/degradation</keyword>
<evidence type="ECO:0000256" key="5">
    <source>
        <dbReference type="ARBA" id="ARBA00022794"/>
    </source>
</evidence>
<dbReference type="AlphaFoldDB" id="A0A8C4NFI3"/>
<evidence type="ECO:0000256" key="6">
    <source>
        <dbReference type="ARBA" id="ARBA00022989"/>
    </source>
</evidence>
<dbReference type="GO" id="GO:0016020">
    <property type="term" value="C:membrane"/>
    <property type="evidence" value="ECO:0007669"/>
    <property type="project" value="UniProtKB-SubCell"/>
</dbReference>
<accession>A0A8C4NFI3</accession>
<comment type="similarity">
    <text evidence="3">Belongs to the TMEM237 family.</text>
</comment>
<evidence type="ECO:0000256" key="3">
    <source>
        <dbReference type="ARBA" id="ARBA00008783"/>
    </source>
</evidence>
<evidence type="ECO:0000256" key="1">
    <source>
        <dbReference type="ARBA" id="ARBA00004138"/>
    </source>
</evidence>
<feature type="transmembrane region" description="Helical" evidence="11">
    <location>
        <begin position="59"/>
        <end position="83"/>
    </location>
</feature>
<dbReference type="InterPro" id="IPR029409">
    <property type="entry name" value="TMEM237"/>
</dbReference>
<comment type="function">
    <text evidence="10">Component of the transition zone in primary cilia. Required for ciliogenesis.</text>
</comment>
<evidence type="ECO:0000313" key="12">
    <source>
        <dbReference type="Ensembl" id="ENSEBUP00000003523.1"/>
    </source>
</evidence>
<sequence>MPNKPTATRDTVLHQRDAVFHSLGLFCGGLLAGVALWDVVLLCVTAGPRLSNLGRLYSLYQLLAAPSQALFSILLAVCTVSAFDRYCQAKIRVKYSYYHYFLMLYSEISFSILYNLVALSLSSFFLCLRD</sequence>
<dbReference type="PANTHER" id="PTHR28388:SF1">
    <property type="entry name" value="TRANSMEMBRANE PROTEIN 237"/>
    <property type="match status" value="1"/>
</dbReference>
<evidence type="ECO:0000313" key="13">
    <source>
        <dbReference type="Proteomes" id="UP000694388"/>
    </source>
</evidence>
<evidence type="ECO:0000256" key="2">
    <source>
        <dbReference type="ARBA" id="ARBA00004141"/>
    </source>
</evidence>
<evidence type="ECO:0000256" key="8">
    <source>
        <dbReference type="ARBA" id="ARBA00023136"/>
    </source>
</evidence>
<reference evidence="12" key="1">
    <citation type="submission" date="2025-08" db="UniProtKB">
        <authorList>
            <consortium name="Ensembl"/>
        </authorList>
    </citation>
    <scope>IDENTIFICATION</scope>
</reference>
<feature type="transmembrane region" description="Helical" evidence="11">
    <location>
        <begin position="20"/>
        <end position="47"/>
    </location>
</feature>
<dbReference type="GO" id="GO:0035869">
    <property type="term" value="C:ciliary transition zone"/>
    <property type="evidence" value="ECO:0007669"/>
    <property type="project" value="TreeGrafter"/>
</dbReference>
<dbReference type="Pfam" id="PF15383">
    <property type="entry name" value="TMEM237"/>
    <property type="match status" value="1"/>
</dbReference>
<dbReference type="GeneTree" id="ENSGT01140000283134"/>
<evidence type="ECO:0000256" key="11">
    <source>
        <dbReference type="SAM" id="Phobius"/>
    </source>
</evidence>
<evidence type="ECO:0000256" key="4">
    <source>
        <dbReference type="ARBA" id="ARBA00022692"/>
    </source>
</evidence>
<organism evidence="12 13">
    <name type="scientific">Eptatretus burgeri</name>
    <name type="common">Inshore hagfish</name>
    <dbReference type="NCBI Taxonomy" id="7764"/>
    <lineage>
        <taxon>Eukaryota</taxon>
        <taxon>Metazoa</taxon>
        <taxon>Chordata</taxon>
        <taxon>Craniata</taxon>
        <taxon>Vertebrata</taxon>
        <taxon>Cyclostomata</taxon>
        <taxon>Myxini</taxon>
        <taxon>Myxiniformes</taxon>
        <taxon>Myxinidae</taxon>
        <taxon>Eptatretinae</taxon>
        <taxon>Eptatretus</taxon>
    </lineage>
</organism>
<keyword evidence="6 11" id="KW-1133">Transmembrane helix</keyword>
<proteinExistence type="inferred from homology"/>
<feature type="transmembrane region" description="Helical" evidence="11">
    <location>
        <begin position="103"/>
        <end position="128"/>
    </location>
</feature>